<sequence>MFRQPVHPKYHVISLQCFYLWLIIPSFCCSSHNRGSACFSGHLRRVGRWSAFISSPLFTTGSLKISRFPWPLSRTFIGNPWLVLECPSFGSLKPPILCHSSKSKSCKRYPQGILILKGIMDIIQLLQEQFSFNFLLNVSIELRGSKLKKSF</sequence>
<protein>
    <submittedName>
        <fullName evidence="1">Uncharacterized protein</fullName>
    </submittedName>
</protein>
<dbReference type="EMBL" id="CM044702">
    <property type="protein sequence ID" value="KAI5677495.1"/>
    <property type="molecule type" value="Genomic_DNA"/>
</dbReference>
<evidence type="ECO:0000313" key="2">
    <source>
        <dbReference type="Proteomes" id="UP001060085"/>
    </source>
</evidence>
<keyword evidence="2" id="KW-1185">Reference proteome</keyword>
<organism evidence="1 2">
    <name type="scientific">Catharanthus roseus</name>
    <name type="common">Madagascar periwinkle</name>
    <name type="synonym">Vinca rosea</name>
    <dbReference type="NCBI Taxonomy" id="4058"/>
    <lineage>
        <taxon>Eukaryota</taxon>
        <taxon>Viridiplantae</taxon>
        <taxon>Streptophyta</taxon>
        <taxon>Embryophyta</taxon>
        <taxon>Tracheophyta</taxon>
        <taxon>Spermatophyta</taxon>
        <taxon>Magnoliopsida</taxon>
        <taxon>eudicotyledons</taxon>
        <taxon>Gunneridae</taxon>
        <taxon>Pentapetalae</taxon>
        <taxon>asterids</taxon>
        <taxon>lamiids</taxon>
        <taxon>Gentianales</taxon>
        <taxon>Apocynaceae</taxon>
        <taxon>Rauvolfioideae</taxon>
        <taxon>Vinceae</taxon>
        <taxon>Catharanthinae</taxon>
        <taxon>Catharanthus</taxon>
    </lineage>
</organism>
<gene>
    <name evidence="1" type="ORF">M9H77_08445</name>
</gene>
<evidence type="ECO:0000313" key="1">
    <source>
        <dbReference type="EMBL" id="KAI5677495.1"/>
    </source>
</evidence>
<dbReference type="Proteomes" id="UP001060085">
    <property type="component" value="Linkage Group LG02"/>
</dbReference>
<name>A0ACC0BXW3_CATRO</name>
<accession>A0ACC0BXW3</accession>
<comment type="caution">
    <text evidence="1">The sequence shown here is derived from an EMBL/GenBank/DDBJ whole genome shotgun (WGS) entry which is preliminary data.</text>
</comment>
<proteinExistence type="predicted"/>
<reference evidence="2" key="1">
    <citation type="journal article" date="2023" name="Nat. Plants">
        <title>Single-cell RNA sequencing provides a high-resolution roadmap for understanding the multicellular compartmentation of specialized metabolism.</title>
        <authorList>
            <person name="Sun S."/>
            <person name="Shen X."/>
            <person name="Li Y."/>
            <person name="Li Y."/>
            <person name="Wang S."/>
            <person name="Li R."/>
            <person name="Zhang H."/>
            <person name="Shen G."/>
            <person name="Guo B."/>
            <person name="Wei J."/>
            <person name="Xu J."/>
            <person name="St-Pierre B."/>
            <person name="Chen S."/>
            <person name="Sun C."/>
        </authorList>
    </citation>
    <scope>NUCLEOTIDE SEQUENCE [LARGE SCALE GENOMIC DNA]</scope>
</reference>